<dbReference type="RefSeq" id="WP_181735476.1">
    <property type="nucleotide sequence ID" value="NZ_JACEIP010000064.1"/>
</dbReference>
<dbReference type="Pfam" id="PF13276">
    <property type="entry name" value="HTH_21"/>
    <property type="match status" value="1"/>
</dbReference>
<accession>A0A7W1XDK9</accession>
<organism evidence="3 4">
    <name type="scientific">Thermoactinomyces daqus</name>
    <dbReference type="NCBI Taxonomy" id="1329516"/>
    <lineage>
        <taxon>Bacteria</taxon>
        <taxon>Bacillati</taxon>
        <taxon>Bacillota</taxon>
        <taxon>Bacilli</taxon>
        <taxon>Bacillales</taxon>
        <taxon>Thermoactinomycetaceae</taxon>
        <taxon>Thermoactinomyces</taxon>
    </lineage>
</organism>
<dbReference type="AlphaFoldDB" id="A0A7W1XDK9"/>
<dbReference type="Proteomes" id="UP000530514">
    <property type="component" value="Unassembled WGS sequence"/>
</dbReference>
<dbReference type="PANTHER" id="PTHR46889:SF4">
    <property type="entry name" value="TRANSPOSASE INSO FOR INSERTION SEQUENCE ELEMENT IS911B-RELATED"/>
    <property type="match status" value="1"/>
</dbReference>
<dbReference type="InterPro" id="IPR048020">
    <property type="entry name" value="Transpos_IS3"/>
</dbReference>
<dbReference type="InterPro" id="IPR025948">
    <property type="entry name" value="HTH-like_dom"/>
</dbReference>
<dbReference type="GO" id="GO:0015074">
    <property type="term" value="P:DNA integration"/>
    <property type="evidence" value="ECO:0007669"/>
    <property type="project" value="InterPro"/>
</dbReference>
<keyword evidence="4" id="KW-1185">Reference proteome</keyword>
<dbReference type="Gene3D" id="3.30.420.10">
    <property type="entry name" value="Ribonuclease H-like superfamily/Ribonuclease H"/>
    <property type="match status" value="1"/>
</dbReference>
<gene>
    <name evidence="3" type="ORF">H1164_17975</name>
</gene>
<reference evidence="3 4" key="1">
    <citation type="submission" date="2020-07" db="EMBL/GenBank/DDBJ databases">
        <authorList>
            <person name="Feng H."/>
        </authorList>
    </citation>
    <scope>NUCLEOTIDE SEQUENCE [LARGE SCALE GENOMIC DNA]</scope>
    <source>
        <strain evidence="4">s-11</strain>
    </source>
</reference>
<dbReference type="PANTHER" id="PTHR46889">
    <property type="entry name" value="TRANSPOSASE INSF FOR INSERTION SEQUENCE IS3B-RELATED"/>
    <property type="match status" value="1"/>
</dbReference>
<protein>
    <submittedName>
        <fullName evidence="3">IS3 family transposase</fullName>
    </submittedName>
</protein>
<dbReference type="Pfam" id="PF00665">
    <property type="entry name" value="rve"/>
    <property type="match status" value="1"/>
</dbReference>
<dbReference type="NCBIfam" id="NF033516">
    <property type="entry name" value="transpos_IS3"/>
    <property type="match status" value="1"/>
</dbReference>
<evidence type="ECO:0000256" key="1">
    <source>
        <dbReference type="ARBA" id="ARBA00002286"/>
    </source>
</evidence>
<feature type="non-terminal residue" evidence="3">
    <location>
        <position position="1"/>
    </location>
</feature>
<evidence type="ECO:0000313" key="3">
    <source>
        <dbReference type="EMBL" id="MBA4544700.1"/>
    </source>
</evidence>
<dbReference type="EMBL" id="JACEIP010000064">
    <property type="protein sequence ID" value="MBA4544700.1"/>
    <property type="molecule type" value="Genomic_DNA"/>
</dbReference>
<evidence type="ECO:0000313" key="4">
    <source>
        <dbReference type="Proteomes" id="UP000530514"/>
    </source>
</evidence>
<dbReference type="InterPro" id="IPR012337">
    <property type="entry name" value="RNaseH-like_sf"/>
</dbReference>
<evidence type="ECO:0000259" key="2">
    <source>
        <dbReference type="PROSITE" id="PS50994"/>
    </source>
</evidence>
<name>A0A7W1XDK9_9BACL</name>
<dbReference type="PROSITE" id="PS50994">
    <property type="entry name" value="INTEGRASE"/>
    <property type="match status" value="1"/>
</dbReference>
<comment type="function">
    <text evidence="1">Involved in the transposition of the insertion sequence.</text>
</comment>
<dbReference type="SUPFAM" id="SSF46689">
    <property type="entry name" value="Homeodomain-like"/>
    <property type="match status" value="1"/>
</dbReference>
<dbReference type="InterPro" id="IPR001584">
    <property type="entry name" value="Integrase_cat-core"/>
</dbReference>
<dbReference type="InterPro" id="IPR036397">
    <property type="entry name" value="RNaseH_sf"/>
</dbReference>
<dbReference type="Pfam" id="PF13333">
    <property type="entry name" value="rve_2"/>
    <property type="match status" value="1"/>
</dbReference>
<feature type="domain" description="Integrase catalytic" evidence="2">
    <location>
        <begin position="122"/>
        <end position="293"/>
    </location>
</feature>
<dbReference type="InterPro" id="IPR050900">
    <property type="entry name" value="Transposase_IS3/IS150/IS904"/>
</dbReference>
<dbReference type="SUPFAM" id="SSF53098">
    <property type="entry name" value="Ribonuclease H-like"/>
    <property type="match status" value="1"/>
</dbReference>
<dbReference type="InterPro" id="IPR009057">
    <property type="entry name" value="Homeodomain-like_sf"/>
</dbReference>
<comment type="caution">
    <text evidence="3">The sequence shown here is derived from an EMBL/GenBank/DDBJ whole genome shotgun (WGS) entry which is preliminary data.</text>
</comment>
<dbReference type="GO" id="GO:0003676">
    <property type="term" value="F:nucleic acid binding"/>
    <property type="evidence" value="ECO:0007669"/>
    <property type="project" value="InterPro"/>
</dbReference>
<proteinExistence type="predicted"/>
<sequence>DSPKKDELGPKVKTRDLVRILHGEGYSVPQITAALRINRTYGYALLKEYQPKKRERSDEAALRQKIQELCGEFPTNGYRRIRVWLYKRHQLRVNHKRVYRIMKELGLLTRSKGGTASRKKQSGRIPVTGSNQHFQVDMTKIWCGRDGWGYLFAVIDAYDKEIVGYSFSRFCRTDELLSAVNQALENRFPHGVKGRGLTIRSDNGCQMTSRRYVKALQDAGIKQERTGYNNPDADAYIERWFRTLKEETVWLQEYTTFLEAKKDIDRYIRFYNAERPHSALGYLSPKEFRQRFTSNAA</sequence>